<gene>
    <name evidence="3" type="ORF">GJR96_05315</name>
</gene>
<dbReference type="PANTHER" id="PTHR46268">
    <property type="entry name" value="STRESS RESPONSE PROTEIN NHAX"/>
    <property type="match status" value="1"/>
</dbReference>
<proteinExistence type="inferred from homology"/>
<reference evidence="3 4" key="1">
    <citation type="submission" date="2019-11" db="EMBL/GenBank/DDBJ databases">
        <title>Whole genome sequence of Haloferax sp. MBLA0076.</title>
        <authorList>
            <person name="Seo M.-J."/>
            <person name="Cho E.-S."/>
        </authorList>
    </citation>
    <scope>NUCLEOTIDE SEQUENCE [LARGE SCALE GENOMIC DNA]</scope>
    <source>
        <strain evidence="3 4">MBLA0076</strain>
    </source>
</reference>
<feature type="domain" description="UspA" evidence="2">
    <location>
        <begin position="2"/>
        <end position="129"/>
    </location>
</feature>
<dbReference type="AlphaFoldDB" id="A0A6A8GEN3"/>
<dbReference type="InterPro" id="IPR014729">
    <property type="entry name" value="Rossmann-like_a/b/a_fold"/>
</dbReference>
<dbReference type="SUPFAM" id="SSF52402">
    <property type="entry name" value="Adenine nucleotide alpha hydrolases-like"/>
    <property type="match status" value="1"/>
</dbReference>
<dbReference type="PANTHER" id="PTHR46268:SF6">
    <property type="entry name" value="UNIVERSAL STRESS PROTEIN UP12"/>
    <property type="match status" value="1"/>
</dbReference>
<dbReference type="RefSeq" id="WP_151161982.1">
    <property type="nucleotide sequence ID" value="NZ_WKJO01000001.1"/>
</dbReference>
<evidence type="ECO:0000313" key="3">
    <source>
        <dbReference type="EMBL" id="MRX21379.1"/>
    </source>
</evidence>
<dbReference type="EMBL" id="WKJO01000001">
    <property type="protein sequence ID" value="MRX21379.1"/>
    <property type="molecule type" value="Genomic_DNA"/>
</dbReference>
<evidence type="ECO:0000313" key="4">
    <source>
        <dbReference type="Proteomes" id="UP000439022"/>
    </source>
</evidence>
<dbReference type="Gene3D" id="3.40.50.620">
    <property type="entry name" value="HUPs"/>
    <property type="match status" value="1"/>
</dbReference>
<name>A0A6A8GEN3_9EURY</name>
<sequence>MQILIPVDGTDASKRALDFAIDMAVGMGGSLHVVHFTNQATDATEAILDDARERLASADIPDEPELTTITVDVWNADRVGEEILDTVDKHGYDHVVMGHHEDGPVERAVFGSAAETVLRAEVVPMTVVP</sequence>
<dbReference type="Pfam" id="PF00582">
    <property type="entry name" value="Usp"/>
    <property type="match status" value="1"/>
</dbReference>
<evidence type="ECO:0000256" key="1">
    <source>
        <dbReference type="ARBA" id="ARBA00008791"/>
    </source>
</evidence>
<organism evidence="3 4">
    <name type="scientific">Haloferax litoreum</name>
    <dbReference type="NCBI Taxonomy" id="2666140"/>
    <lineage>
        <taxon>Archaea</taxon>
        <taxon>Methanobacteriati</taxon>
        <taxon>Methanobacteriota</taxon>
        <taxon>Stenosarchaea group</taxon>
        <taxon>Halobacteria</taxon>
        <taxon>Halobacteriales</taxon>
        <taxon>Haloferacaceae</taxon>
        <taxon>Haloferax</taxon>
    </lineage>
</organism>
<comment type="caution">
    <text evidence="3">The sequence shown here is derived from an EMBL/GenBank/DDBJ whole genome shotgun (WGS) entry which is preliminary data.</text>
</comment>
<protein>
    <submittedName>
        <fullName evidence="3">Universal stress protein</fullName>
    </submittedName>
</protein>
<dbReference type="Proteomes" id="UP000439022">
    <property type="component" value="Unassembled WGS sequence"/>
</dbReference>
<accession>A0A6A8GEN3</accession>
<dbReference type="CDD" id="cd00293">
    <property type="entry name" value="USP-like"/>
    <property type="match status" value="1"/>
</dbReference>
<evidence type="ECO:0000259" key="2">
    <source>
        <dbReference type="Pfam" id="PF00582"/>
    </source>
</evidence>
<comment type="similarity">
    <text evidence="1">Belongs to the universal stress protein A family.</text>
</comment>
<keyword evidence="4" id="KW-1185">Reference proteome</keyword>
<dbReference type="InterPro" id="IPR006016">
    <property type="entry name" value="UspA"/>
</dbReference>